<evidence type="ECO:0000256" key="2">
    <source>
        <dbReference type="ARBA" id="ARBA00022741"/>
    </source>
</evidence>
<feature type="region of interest" description="Disordered" evidence="3">
    <location>
        <begin position="19"/>
        <end position="71"/>
    </location>
</feature>
<evidence type="ECO:0000313" key="6">
    <source>
        <dbReference type="Proteomes" id="UP001187343"/>
    </source>
</evidence>
<sequence length="236" mass="26246">MPSKQISLREEERLDVFTEVTSEAASLEEYERRQRTEADEAPGRTGSSGTKEELLSMDDNVSDSAGPSAPKRRASSLLLSLLGPAFINDTSEPAVQNREGERKKSVSIKLFAEYLQQKKMISTGTETVIKGNLRIVLLGMTGAGKSATGNTILGKDEFEVDFNPELMRLQCGAGEASCIVQDVSSERETHTLRNWCRCTTRQCLQHFVEVFCPHTVNVRCEIGAQCYDCWNSKRDK</sequence>
<comment type="caution">
    <text evidence="5">The sequence shown here is derived from an EMBL/GenBank/DDBJ whole genome shotgun (WGS) entry which is preliminary data.</text>
</comment>
<dbReference type="Gene3D" id="3.40.50.300">
    <property type="entry name" value="P-loop containing nucleotide triphosphate hydrolases"/>
    <property type="match status" value="1"/>
</dbReference>
<evidence type="ECO:0000313" key="5">
    <source>
        <dbReference type="EMBL" id="KAK2909507.1"/>
    </source>
</evidence>
<dbReference type="SUPFAM" id="SSF52540">
    <property type="entry name" value="P-loop containing nucleoside triphosphate hydrolases"/>
    <property type="match status" value="1"/>
</dbReference>
<dbReference type="Pfam" id="PF04548">
    <property type="entry name" value="AIG1"/>
    <property type="match status" value="1"/>
</dbReference>
<comment type="similarity">
    <text evidence="1">Belongs to the TRAFAC class TrmE-Era-EngA-EngB-Septin-like GTPase superfamily. AIG1/Toc34/Toc159-like paraseptin GTPase family. IAN subfamily.</text>
</comment>
<dbReference type="InterPro" id="IPR027417">
    <property type="entry name" value="P-loop_NTPase"/>
</dbReference>
<organism evidence="5 6">
    <name type="scientific">Cirrhinus molitorella</name>
    <name type="common">mud carp</name>
    <dbReference type="NCBI Taxonomy" id="172907"/>
    <lineage>
        <taxon>Eukaryota</taxon>
        <taxon>Metazoa</taxon>
        <taxon>Chordata</taxon>
        <taxon>Craniata</taxon>
        <taxon>Vertebrata</taxon>
        <taxon>Euteleostomi</taxon>
        <taxon>Actinopterygii</taxon>
        <taxon>Neopterygii</taxon>
        <taxon>Teleostei</taxon>
        <taxon>Ostariophysi</taxon>
        <taxon>Cypriniformes</taxon>
        <taxon>Cyprinidae</taxon>
        <taxon>Labeoninae</taxon>
        <taxon>Labeonini</taxon>
        <taxon>Cirrhinus</taxon>
    </lineage>
</organism>
<keyword evidence="2" id="KW-0547">Nucleotide-binding</keyword>
<feature type="domain" description="AIG1-type G" evidence="4">
    <location>
        <begin position="133"/>
        <end position="172"/>
    </location>
</feature>
<dbReference type="Proteomes" id="UP001187343">
    <property type="component" value="Unassembled WGS sequence"/>
</dbReference>
<evidence type="ECO:0000256" key="1">
    <source>
        <dbReference type="ARBA" id="ARBA00008535"/>
    </source>
</evidence>
<reference evidence="5" key="1">
    <citation type="submission" date="2023-08" db="EMBL/GenBank/DDBJ databases">
        <title>Chromosome-level Genome Assembly of mud carp (Cirrhinus molitorella).</title>
        <authorList>
            <person name="Liu H."/>
        </authorList>
    </citation>
    <scope>NUCLEOTIDE SEQUENCE</scope>
    <source>
        <strain evidence="5">Prfri</strain>
        <tissue evidence="5">Muscle</tissue>
    </source>
</reference>
<proteinExistence type="inferred from homology"/>
<accession>A0AA88QC64</accession>
<protein>
    <recommendedName>
        <fullName evidence="4">AIG1-type G domain-containing protein</fullName>
    </recommendedName>
</protein>
<evidence type="ECO:0000256" key="3">
    <source>
        <dbReference type="SAM" id="MobiDB-lite"/>
    </source>
</evidence>
<name>A0AA88QC64_9TELE</name>
<gene>
    <name evidence="5" type="ORF">Q8A67_005344</name>
</gene>
<dbReference type="InterPro" id="IPR006703">
    <property type="entry name" value="G_AIG1"/>
</dbReference>
<feature type="compositionally biased region" description="Basic and acidic residues" evidence="3">
    <location>
        <begin position="29"/>
        <end position="42"/>
    </location>
</feature>
<evidence type="ECO:0000259" key="4">
    <source>
        <dbReference type="Pfam" id="PF04548"/>
    </source>
</evidence>
<dbReference type="EMBL" id="JAUYZG010000004">
    <property type="protein sequence ID" value="KAK2909507.1"/>
    <property type="molecule type" value="Genomic_DNA"/>
</dbReference>
<keyword evidence="6" id="KW-1185">Reference proteome</keyword>
<dbReference type="GO" id="GO:0005525">
    <property type="term" value="F:GTP binding"/>
    <property type="evidence" value="ECO:0007669"/>
    <property type="project" value="InterPro"/>
</dbReference>
<dbReference type="AlphaFoldDB" id="A0AA88QC64"/>